<dbReference type="EC" id="1.1.5.3" evidence="5"/>
<dbReference type="Pfam" id="PF16901">
    <property type="entry name" value="DAO_C"/>
    <property type="match status" value="1"/>
</dbReference>
<dbReference type="GO" id="GO:0004368">
    <property type="term" value="F:glycerol-3-phosphate dehydrogenase (quinone) activity"/>
    <property type="evidence" value="ECO:0007669"/>
    <property type="project" value="UniProtKB-EC"/>
</dbReference>
<protein>
    <recommendedName>
        <fullName evidence="5">glycerol-3-phosphate dehydrogenase</fullName>
        <ecNumber evidence="5">1.1.5.3</ecNumber>
    </recommendedName>
</protein>
<evidence type="ECO:0000256" key="4">
    <source>
        <dbReference type="ARBA" id="ARBA00007330"/>
    </source>
</evidence>
<dbReference type="PANTHER" id="PTHR11985">
    <property type="entry name" value="GLYCEROL-3-PHOSPHATE DEHYDROGENASE"/>
    <property type="match status" value="1"/>
</dbReference>
<evidence type="ECO:0000256" key="7">
    <source>
        <dbReference type="ARBA" id="ARBA00022827"/>
    </source>
</evidence>
<comment type="pathway">
    <text evidence="3">Polyol metabolism; glycerol degradation via glycerol kinase pathway; glycerone phosphate from sn-glycerol 3-phosphate (anaerobic route): step 1/1.</text>
</comment>
<dbReference type="PANTHER" id="PTHR11985:SF15">
    <property type="entry name" value="GLYCEROL-3-PHOSPHATE DEHYDROGENASE, MITOCHONDRIAL"/>
    <property type="match status" value="1"/>
</dbReference>
<keyword evidence="7" id="KW-0274">FAD</keyword>
<reference evidence="12 13" key="1">
    <citation type="submission" date="2024-08" db="EMBL/GenBank/DDBJ databases">
        <title>Insights into the chromosomal genome structure of Flemingia macrophylla.</title>
        <authorList>
            <person name="Ding Y."/>
            <person name="Zhao Y."/>
            <person name="Bi W."/>
            <person name="Wu M."/>
            <person name="Zhao G."/>
            <person name="Gong Y."/>
            <person name="Li W."/>
            <person name="Zhang P."/>
        </authorList>
    </citation>
    <scope>NUCLEOTIDE SEQUENCE [LARGE SCALE GENOMIC DNA]</scope>
    <source>
        <strain evidence="12">DYQJB</strain>
        <tissue evidence="12">Leaf</tissue>
    </source>
</reference>
<dbReference type="InterPro" id="IPR000447">
    <property type="entry name" value="G3P_DH_FAD-dep"/>
</dbReference>
<dbReference type="FunFam" id="1.10.8.870:FF:000004">
    <property type="entry name" value="Glycerol-3-phosphate dehydrogenase"/>
    <property type="match status" value="1"/>
</dbReference>
<evidence type="ECO:0000256" key="5">
    <source>
        <dbReference type="ARBA" id="ARBA00013029"/>
    </source>
</evidence>
<dbReference type="InterPro" id="IPR038299">
    <property type="entry name" value="DAO_C_sf"/>
</dbReference>
<sequence length="222" mass="24594">MDPTAKNTESISRDHVVFEDHPGLVTITGGKWTTYRSMAEDAVNAAIKSGKLTPINGCITSNLRIVGGEGWDPASFTILSQQYMRMKVTHRGKVVPGVMDTAAAKHLSHAYGTLAERVAAIAQNENLGKRLAHGYPFLEAEVAYCARHEYCESAIDFIARRSRLAFLDTDAAGRALPRVIQILAAEHKWDKSRQKEEMQKAKGFLETFKSSKNAQFFDGKHN</sequence>
<dbReference type="AlphaFoldDB" id="A0ABD1LT48"/>
<evidence type="ECO:0000256" key="2">
    <source>
        <dbReference type="ARBA" id="ARBA00004173"/>
    </source>
</evidence>
<dbReference type="PROSITE" id="PS00978">
    <property type="entry name" value="FAD_G3PDH_2"/>
    <property type="match status" value="1"/>
</dbReference>
<keyword evidence="9" id="KW-0560">Oxidoreductase</keyword>
<keyword evidence="6" id="KW-0285">Flavoprotein</keyword>
<dbReference type="Proteomes" id="UP001603857">
    <property type="component" value="Unassembled WGS sequence"/>
</dbReference>
<evidence type="ECO:0000256" key="3">
    <source>
        <dbReference type="ARBA" id="ARBA00005157"/>
    </source>
</evidence>
<dbReference type="Gene3D" id="1.10.8.870">
    <property type="entry name" value="Alpha-glycerophosphate oxidase, cap domain"/>
    <property type="match status" value="1"/>
</dbReference>
<organism evidence="12 13">
    <name type="scientific">Flemingia macrophylla</name>
    <dbReference type="NCBI Taxonomy" id="520843"/>
    <lineage>
        <taxon>Eukaryota</taxon>
        <taxon>Viridiplantae</taxon>
        <taxon>Streptophyta</taxon>
        <taxon>Embryophyta</taxon>
        <taxon>Tracheophyta</taxon>
        <taxon>Spermatophyta</taxon>
        <taxon>Magnoliopsida</taxon>
        <taxon>eudicotyledons</taxon>
        <taxon>Gunneridae</taxon>
        <taxon>Pentapetalae</taxon>
        <taxon>rosids</taxon>
        <taxon>fabids</taxon>
        <taxon>Fabales</taxon>
        <taxon>Fabaceae</taxon>
        <taxon>Papilionoideae</taxon>
        <taxon>50 kb inversion clade</taxon>
        <taxon>NPAAA clade</taxon>
        <taxon>indigoferoid/millettioid clade</taxon>
        <taxon>Phaseoleae</taxon>
        <taxon>Flemingia</taxon>
    </lineage>
</organism>
<comment type="similarity">
    <text evidence="4">Belongs to the FAD-dependent glycerol-3-phosphate dehydrogenase family.</text>
</comment>
<evidence type="ECO:0000259" key="11">
    <source>
        <dbReference type="Pfam" id="PF16901"/>
    </source>
</evidence>
<evidence type="ECO:0000256" key="10">
    <source>
        <dbReference type="ARBA" id="ARBA00023128"/>
    </source>
</evidence>
<comment type="cofactor">
    <cofactor evidence="1">
        <name>FAD</name>
        <dbReference type="ChEBI" id="CHEBI:57692"/>
    </cofactor>
</comment>
<dbReference type="Gene3D" id="3.50.50.60">
    <property type="entry name" value="FAD/NAD(P)-binding domain"/>
    <property type="match status" value="1"/>
</dbReference>
<keyword evidence="8" id="KW-0809">Transit peptide</keyword>
<keyword evidence="13" id="KW-1185">Reference proteome</keyword>
<feature type="domain" description="Alpha-glycerophosphate oxidase C-terminal" evidence="11">
    <location>
        <begin position="58"/>
        <end position="193"/>
    </location>
</feature>
<evidence type="ECO:0000313" key="12">
    <source>
        <dbReference type="EMBL" id="KAL2326694.1"/>
    </source>
</evidence>
<dbReference type="InterPro" id="IPR031656">
    <property type="entry name" value="DAO_C"/>
</dbReference>
<proteinExistence type="inferred from homology"/>
<keyword evidence="10" id="KW-0496">Mitochondrion</keyword>
<accession>A0ABD1LT48</accession>
<gene>
    <name evidence="12" type="ORF">Fmac_025752</name>
</gene>
<evidence type="ECO:0000256" key="8">
    <source>
        <dbReference type="ARBA" id="ARBA00022946"/>
    </source>
</evidence>
<dbReference type="EMBL" id="JBGMDY010000008">
    <property type="protein sequence ID" value="KAL2326694.1"/>
    <property type="molecule type" value="Genomic_DNA"/>
</dbReference>
<evidence type="ECO:0000256" key="1">
    <source>
        <dbReference type="ARBA" id="ARBA00001974"/>
    </source>
</evidence>
<evidence type="ECO:0000256" key="9">
    <source>
        <dbReference type="ARBA" id="ARBA00023002"/>
    </source>
</evidence>
<name>A0ABD1LT48_9FABA</name>
<dbReference type="GO" id="GO:0005739">
    <property type="term" value="C:mitochondrion"/>
    <property type="evidence" value="ECO:0007669"/>
    <property type="project" value="UniProtKB-SubCell"/>
</dbReference>
<comment type="subcellular location">
    <subcellularLocation>
        <location evidence="2">Mitochondrion</location>
    </subcellularLocation>
</comment>
<evidence type="ECO:0000256" key="6">
    <source>
        <dbReference type="ARBA" id="ARBA00022630"/>
    </source>
</evidence>
<dbReference type="InterPro" id="IPR036188">
    <property type="entry name" value="FAD/NAD-bd_sf"/>
</dbReference>
<comment type="caution">
    <text evidence="12">The sequence shown here is derived from an EMBL/GenBank/DDBJ whole genome shotgun (WGS) entry which is preliminary data.</text>
</comment>
<evidence type="ECO:0000313" key="13">
    <source>
        <dbReference type="Proteomes" id="UP001603857"/>
    </source>
</evidence>